<proteinExistence type="predicted"/>
<protein>
    <submittedName>
        <fullName evidence="2">Sensor domain-containing diguanylate cyclase</fullName>
    </submittedName>
</protein>
<feature type="domain" description="GGDEF" evidence="1">
    <location>
        <begin position="225"/>
        <end position="352"/>
    </location>
</feature>
<dbReference type="Proteomes" id="UP000322110">
    <property type="component" value="Unassembled WGS sequence"/>
</dbReference>
<dbReference type="GO" id="GO:0003824">
    <property type="term" value="F:catalytic activity"/>
    <property type="evidence" value="ECO:0007669"/>
    <property type="project" value="UniProtKB-ARBA"/>
</dbReference>
<dbReference type="SUPFAM" id="SSF55073">
    <property type="entry name" value="Nucleotide cyclase"/>
    <property type="match status" value="1"/>
</dbReference>
<dbReference type="Pfam" id="PF00990">
    <property type="entry name" value="GGDEF"/>
    <property type="match status" value="1"/>
</dbReference>
<dbReference type="InterPro" id="IPR003018">
    <property type="entry name" value="GAF"/>
</dbReference>
<dbReference type="Gene3D" id="3.30.450.40">
    <property type="match status" value="1"/>
</dbReference>
<dbReference type="Pfam" id="PF01590">
    <property type="entry name" value="GAF"/>
    <property type="match status" value="1"/>
</dbReference>
<keyword evidence="3" id="KW-1185">Reference proteome</keyword>
<comment type="caution">
    <text evidence="2">The sequence shown here is derived from an EMBL/GenBank/DDBJ whole genome shotgun (WGS) entry which is preliminary data.</text>
</comment>
<evidence type="ECO:0000313" key="2">
    <source>
        <dbReference type="EMBL" id="KAA2212876.1"/>
    </source>
</evidence>
<dbReference type="PANTHER" id="PTHR43102">
    <property type="entry name" value="SLR1143 PROTEIN"/>
    <property type="match status" value="1"/>
</dbReference>
<reference evidence="2 3" key="1">
    <citation type="journal article" date="2015" name="Int. J. Syst. Evol. Microbiol.">
        <title>Roseomonas oryzae sp. nov., isolated from paddy rhizosphere soil.</title>
        <authorList>
            <person name="Ramaprasad E.V."/>
            <person name="Sasikala Ch."/>
            <person name="Ramana Ch.V."/>
        </authorList>
    </citation>
    <scope>NUCLEOTIDE SEQUENCE [LARGE SCALE GENOMIC DNA]</scope>
    <source>
        <strain evidence="2 3">KCTC 42542</strain>
    </source>
</reference>
<dbReference type="NCBIfam" id="TIGR00254">
    <property type="entry name" value="GGDEF"/>
    <property type="match status" value="1"/>
</dbReference>
<dbReference type="Gene3D" id="3.30.70.270">
    <property type="match status" value="1"/>
</dbReference>
<evidence type="ECO:0000259" key="1">
    <source>
        <dbReference type="PROSITE" id="PS50887"/>
    </source>
</evidence>
<dbReference type="CDD" id="cd01949">
    <property type="entry name" value="GGDEF"/>
    <property type="match status" value="1"/>
</dbReference>
<dbReference type="SMART" id="SM00065">
    <property type="entry name" value="GAF"/>
    <property type="match status" value="1"/>
</dbReference>
<dbReference type="PROSITE" id="PS50887">
    <property type="entry name" value="GGDEF"/>
    <property type="match status" value="1"/>
</dbReference>
<dbReference type="AlphaFoldDB" id="A0A5B2TED9"/>
<dbReference type="InterPro" id="IPR043128">
    <property type="entry name" value="Rev_trsase/Diguanyl_cyclase"/>
</dbReference>
<sequence length="362" mass="39263">MLLEQPGDAIGCRGSCPDFPPGFSMPPASLPPNEVERLIVLRSYDVLDTACEASFNDIAKLAVILSECPIALVSLVDADRQCFKGRQGLDVDETPREVSFCAHAILHPGEVLMVPDATLDPRFRDNPLIAEIGLRFYAGVPLVNAEGIALGTLCVIDRVPRRLNETQQEALRYLAGTVVTTLELRRTMHKVRQAALTDTLTGIANRPALLNALHRAIALQQRDGPPFSLVYLDLDGFKRINDLHGHATGDEVLRQVAATLSDCARHSDMAARLGGDEFAVLLAGQDAAPAAGRIRQQVEAEMERHGWPVTASVGAVSFRDAPADVEEALSAADELMYGAKFAGKNRVLHREFASRPRAHRAA</sequence>
<dbReference type="SUPFAM" id="SSF55781">
    <property type="entry name" value="GAF domain-like"/>
    <property type="match status" value="1"/>
</dbReference>
<dbReference type="PANTHER" id="PTHR43102:SF2">
    <property type="entry name" value="GAF DOMAIN-CONTAINING PROTEIN"/>
    <property type="match status" value="1"/>
</dbReference>
<accession>A0A5B2TED9</accession>
<dbReference type="InterPro" id="IPR000160">
    <property type="entry name" value="GGDEF_dom"/>
</dbReference>
<name>A0A5B2TED9_9PROT</name>
<evidence type="ECO:0000313" key="3">
    <source>
        <dbReference type="Proteomes" id="UP000322110"/>
    </source>
</evidence>
<dbReference type="InterPro" id="IPR029016">
    <property type="entry name" value="GAF-like_dom_sf"/>
</dbReference>
<organism evidence="2 3">
    <name type="scientific">Teichococcus oryzae</name>
    <dbReference type="NCBI Taxonomy" id="1608942"/>
    <lineage>
        <taxon>Bacteria</taxon>
        <taxon>Pseudomonadati</taxon>
        <taxon>Pseudomonadota</taxon>
        <taxon>Alphaproteobacteria</taxon>
        <taxon>Acetobacterales</taxon>
        <taxon>Roseomonadaceae</taxon>
        <taxon>Roseomonas</taxon>
    </lineage>
</organism>
<dbReference type="EMBL" id="VUKA01000005">
    <property type="protein sequence ID" value="KAA2212876.1"/>
    <property type="molecule type" value="Genomic_DNA"/>
</dbReference>
<gene>
    <name evidence="2" type="ORF">F0Q34_12145</name>
</gene>
<dbReference type="FunFam" id="3.30.70.270:FF:000001">
    <property type="entry name" value="Diguanylate cyclase domain protein"/>
    <property type="match status" value="1"/>
</dbReference>
<dbReference type="InterPro" id="IPR029787">
    <property type="entry name" value="Nucleotide_cyclase"/>
</dbReference>
<dbReference type="SMART" id="SM00267">
    <property type="entry name" value="GGDEF"/>
    <property type="match status" value="1"/>
</dbReference>